<accession>A0A081IA77</accession>
<dbReference type="AlphaFoldDB" id="A0A081IA77"/>
<proteinExistence type="predicted"/>
<evidence type="ECO:0000313" key="2">
    <source>
        <dbReference type="EMBL" id="KEG00585.1"/>
    </source>
</evidence>
<evidence type="ECO:0008006" key="4">
    <source>
        <dbReference type="Google" id="ProtNLM"/>
    </source>
</evidence>
<protein>
    <recommendedName>
        <fullName evidence="4">PIR protein CIR protein</fullName>
    </recommendedName>
</protein>
<dbReference type="Proteomes" id="UP000030681">
    <property type="component" value="Unassembled WGS sequence"/>
</dbReference>
<dbReference type="Pfam" id="PF06022">
    <property type="entry name" value="Cir_Bir_Yir"/>
    <property type="match status" value="1"/>
</dbReference>
<name>A0A081IA77_PLAVN</name>
<dbReference type="EMBL" id="KL446955">
    <property type="protein sequence ID" value="KEG00585.1"/>
    <property type="molecule type" value="Genomic_DNA"/>
</dbReference>
<reference evidence="2 3" key="1">
    <citation type="submission" date="2013-02" db="EMBL/GenBank/DDBJ databases">
        <title>The Genome Sequence of Plasmodium vinckei vinckei.</title>
        <authorList>
            <consortium name="The Broad Institute Genome Sequencing Platform"/>
            <consortium name="The Broad Institute Genome Sequencing Center for Infectious Disease"/>
            <person name="Neafsey D."/>
            <person name="Cheeseman I."/>
            <person name="Volkman S."/>
            <person name="Adams J."/>
            <person name="Walker B."/>
            <person name="Young S.K."/>
            <person name="Zeng Q."/>
            <person name="Gargeya S."/>
            <person name="Fitzgerald M."/>
            <person name="Haas B."/>
            <person name="Abouelleil A."/>
            <person name="Alvarado L."/>
            <person name="Arachchi H.M."/>
            <person name="Berlin A.M."/>
            <person name="Chapman S.B."/>
            <person name="Dewar J."/>
            <person name="Goldberg J."/>
            <person name="Griggs A."/>
            <person name="Gujja S."/>
            <person name="Hansen M."/>
            <person name="Howarth C."/>
            <person name="Imamovic A."/>
            <person name="Larimer J."/>
            <person name="McCowan C."/>
            <person name="Murphy C."/>
            <person name="Neiman D."/>
            <person name="Pearson M."/>
            <person name="Priest M."/>
            <person name="Roberts A."/>
            <person name="Saif S."/>
            <person name="Shea T."/>
            <person name="Sisk P."/>
            <person name="Sykes S."/>
            <person name="Wortman J."/>
            <person name="Nusbaum C."/>
            <person name="Birren B."/>
        </authorList>
    </citation>
    <scope>NUCLEOTIDE SEQUENCE [LARGE SCALE GENOMIC DNA]</scope>
    <source>
        <strain evidence="3">vinckei</strain>
    </source>
</reference>
<evidence type="ECO:0000313" key="3">
    <source>
        <dbReference type="Proteomes" id="UP000030681"/>
    </source>
</evidence>
<organism evidence="2 3">
    <name type="scientific">Plasmodium vinckei vinckei</name>
    <dbReference type="NCBI Taxonomy" id="54757"/>
    <lineage>
        <taxon>Eukaryota</taxon>
        <taxon>Sar</taxon>
        <taxon>Alveolata</taxon>
        <taxon>Apicomplexa</taxon>
        <taxon>Aconoidasida</taxon>
        <taxon>Haemosporida</taxon>
        <taxon>Plasmodiidae</taxon>
        <taxon>Plasmodium</taxon>
        <taxon>Plasmodium (Vinckeia)</taxon>
    </lineage>
</organism>
<evidence type="ECO:0000256" key="1">
    <source>
        <dbReference type="SAM" id="MobiDB-lite"/>
    </source>
</evidence>
<gene>
    <name evidence="2" type="ORF">YYE_04414</name>
</gene>
<sequence length="458" mass="51685">MGVKELCEKFIAADKIINDEIEGNLTMWDIINDPEFKTYCGSSKCETNMQIIGGLSAYLFMKERVLQTSVMENSGQYDEFFLMWLSDKLFEIVKGKPQINGITLNSAYEQYLKNNIVNSNHLDLLDKLNGLEEVNLMHMKHFYKLLNDICKVIAYYNPNDKDNNKLISNSTNCSNQYKSLYDSVPKCNSYLHLLDNLKKTYYSFIDSVINENNKKTDLAWDLKTLKTSDGKDNYFAKDFKTFDFNSSECKPKKPKKSGPSKKPEQPPSQLPSKEPSPPPAPSSASSKKDTTLKTFQTGGTYKNGPDDPKSKQNALDSKKLNQGGGINDPRAPTDGTDDPASGGSGTPNTPGEFFDLWSPFRVFLLNGKGYFDKASYFIEQRINDIKDQISDAYNNAAANLKSIYSASNDYFNSIIDNITTQLNQVWTPKSGSSENNLPQNDVVRMNKNIIKIMNEYKI</sequence>
<feature type="region of interest" description="Disordered" evidence="1">
    <location>
        <begin position="246"/>
        <end position="350"/>
    </location>
</feature>
<feature type="compositionally biased region" description="Pro residues" evidence="1">
    <location>
        <begin position="265"/>
        <end position="281"/>
    </location>
</feature>
<dbReference type="InterPro" id="IPR006477">
    <property type="entry name" value="Yir_bir_cir"/>
</dbReference>